<organism evidence="3 4">
    <name type="scientific">Oryzias melastigma</name>
    <name type="common">Marine medaka</name>
    <dbReference type="NCBI Taxonomy" id="30732"/>
    <lineage>
        <taxon>Eukaryota</taxon>
        <taxon>Metazoa</taxon>
        <taxon>Chordata</taxon>
        <taxon>Craniata</taxon>
        <taxon>Vertebrata</taxon>
        <taxon>Euteleostomi</taxon>
        <taxon>Actinopterygii</taxon>
        <taxon>Neopterygii</taxon>
        <taxon>Teleostei</taxon>
        <taxon>Neoteleostei</taxon>
        <taxon>Acanthomorphata</taxon>
        <taxon>Ovalentaria</taxon>
        <taxon>Atherinomorphae</taxon>
        <taxon>Beloniformes</taxon>
        <taxon>Adrianichthyidae</taxon>
        <taxon>Oryziinae</taxon>
        <taxon>Oryzias</taxon>
    </lineage>
</organism>
<dbReference type="GO" id="GO:0043130">
    <property type="term" value="F:ubiquitin binding"/>
    <property type="evidence" value="ECO:0007669"/>
    <property type="project" value="InterPro"/>
</dbReference>
<name>A0A3B3BYI5_ORYME</name>
<dbReference type="PROSITE" id="PS51906">
    <property type="entry name" value="ZF_UBZ2"/>
    <property type="match status" value="1"/>
</dbReference>
<dbReference type="Pfam" id="PF15750">
    <property type="entry name" value="UBZ_FAAP20"/>
    <property type="match status" value="1"/>
</dbReference>
<dbReference type="GO" id="GO:0043240">
    <property type="term" value="C:Fanconi anaemia nuclear complex"/>
    <property type="evidence" value="ECO:0007669"/>
    <property type="project" value="TreeGrafter"/>
</dbReference>
<dbReference type="STRING" id="30732.ENSOMEP00000010103"/>
<dbReference type="Proteomes" id="UP000261560">
    <property type="component" value="Unplaced"/>
</dbReference>
<dbReference type="PANTHER" id="PTHR37862">
    <property type="entry name" value="FANCONI ANEMIA CORE COMPLEX-ASSOCIATED PROTEIN 20"/>
    <property type="match status" value="1"/>
</dbReference>
<dbReference type="AlphaFoldDB" id="A0A3B3BYI5"/>
<dbReference type="PaxDb" id="30732-ENSOMEP00000010103"/>
<accession>A0A3B3BYI5</accession>
<feature type="compositionally biased region" description="Polar residues" evidence="1">
    <location>
        <begin position="43"/>
        <end position="65"/>
    </location>
</feature>
<dbReference type="Ensembl" id="ENSOMET00000016821.1">
    <property type="protein sequence ID" value="ENSOMEP00000010103.1"/>
    <property type="gene ID" value="ENSOMEG00000011369.1"/>
</dbReference>
<reference evidence="3" key="2">
    <citation type="submission" date="2025-09" db="UniProtKB">
        <authorList>
            <consortium name="Ensembl"/>
        </authorList>
    </citation>
    <scope>IDENTIFICATION</scope>
</reference>
<dbReference type="PANTHER" id="PTHR37862:SF1">
    <property type="entry name" value="FANCONI ANEMIA CORE COMPLEX-ASSOCIATED PROTEIN 20"/>
    <property type="match status" value="1"/>
</dbReference>
<evidence type="ECO:0000313" key="3">
    <source>
        <dbReference type="Ensembl" id="ENSOMEP00000010103.1"/>
    </source>
</evidence>
<evidence type="ECO:0000259" key="2">
    <source>
        <dbReference type="PROSITE" id="PS51906"/>
    </source>
</evidence>
<keyword evidence="4" id="KW-1185">Reference proteome</keyword>
<feature type="region of interest" description="Disordered" evidence="1">
    <location>
        <begin position="34"/>
        <end position="103"/>
    </location>
</feature>
<dbReference type="GeneTree" id="ENSGT00610000087015"/>
<protein>
    <recommendedName>
        <fullName evidence="2">UBZ2-type domain-containing protein</fullName>
    </recommendedName>
</protein>
<dbReference type="InterPro" id="IPR031490">
    <property type="entry name" value="UBZ2_FAAP20"/>
</dbReference>
<sequence length="137" mass="15214">MRKTLDDVVFLQKPSSDQDGWRWCDLHAEVDPFPQSSSSLSLVQQDPASSSSSFTEQRADPQTETAPPRTTEGRRSDRSQQGSGSVGEEEEEQKHGGRGELQSCPMCLQEFPSGFSQMDCDSHLAQCLSDMNVDVTW</sequence>
<feature type="domain" description="UBZ2-type" evidence="2">
    <location>
        <begin position="101"/>
        <end position="137"/>
    </location>
</feature>
<reference evidence="3" key="1">
    <citation type="submission" date="2025-08" db="UniProtKB">
        <authorList>
            <consortium name="Ensembl"/>
        </authorList>
    </citation>
    <scope>IDENTIFICATION</scope>
</reference>
<evidence type="ECO:0000313" key="4">
    <source>
        <dbReference type="Proteomes" id="UP000261560"/>
    </source>
</evidence>
<proteinExistence type="predicted"/>
<evidence type="ECO:0000256" key="1">
    <source>
        <dbReference type="SAM" id="MobiDB-lite"/>
    </source>
</evidence>
<dbReference type="InterPro" id="IPR052689">
    <property type="entry name" value="FA_core_complex_assoc"/>
</dbReference>